<dbReference type="InterPro" id="IPR007372">
    <property type="entry name" value="Lipid/polyisoprenoid-bd_YceI"/>
</dbReference>
<dbReference type="EMBL" id="JAZDUF010000002">
    <property type="protein sequence ID" value="MEE3850170.1"/>
    <property type="molecule type" value="Genomic_DNA"/>
</dbReference>
<accession>A0ABU7MAN7</accession>
<dbReference type="InterPro" id="IPR036761">
    <property type="entry name" value="TTHA0802/YceI-like_sf"/>
</dbReference>
<dbReference type="Gene3D" id="2.40.128.110">
    <property type="entry name" value="Lipid/polyisoprenoid-binding, YceI-like"/>
    <property type="match status" value="1"/>
</dbReference>
<evidence type="ECO:0000256" key="1">
    <source>
        <dbReference type="ARBA" id="ARBA00008812"/>
    </source>
</evidence>
<dbReference type="RefSeq" id="WP_330431847.1">
    <property type="nucleotide sequence ID" value="NZ_JAZDUF010000002.1"/>
</dbReference>
<evidence type="ECO:0000313" key="3">
    <source>
        <dbReference type="EMBL" id="MEE3850170.1"/>
    </source>
</evidence>
<evidence type="ECO:0000259" key="2">
    <source>
        <dbReference type="SMART" id="SM00867"/>
    </source>
</evidence>
<sequence length="182" mass="19215">MTTPIITTRVESGTWTIDPTHWTIGFSVRQMGLATVRGHFTQFTGTLTINDDGTTSVLVDIDIASIATGNDRRDRHLRSSAFFDAAAYPTATFAVRGSAGPVGSTHQPAGEELTGDLTIKGVTTPAFLRITPLAHNRAGAILDDIDLCARTTVRRSDFGVGSGGVVIGDSVAVDVTFRPVPS</sequence>
<reference evidence="3 4" key="1">
    <citation type="submission" date="2024-01" db="EMBL/GenBank/DDBJ databases">
        <title>Draft genome sequence of Gordonia sp. LSe1-13.</title>
        <authorList>
            <person name="Suphannarot A."/>
            <person name="Mingma R."/>
        </authorList>
    </citation>
    <scope>NUCLEOTIDE SEQUENCE [LARGE SCALE GENOMIC DNA]</scope>
    <source>
        <strain evidence="3 4">LSe1-13</strain>
    </source>
</reference>
<dbReference type="Proteomes" id="UP001347146">
    <property type="component" value="Unassembled WGS sequence"/>
</dbReference>
<comment type="similarity">
    <text evidence="1">Belongs to the UPF0312 family.</text>
</comment>
<keyword evidence="4" id="KW-1185">Reference proteome</keyword>
<dbReference type="PANTHER" id="PTHR34406">
    <property type="entry name" value="PROTEIN YCEI"/>
    <property type="match status" value="1"/>
</dbReference>
<protein>
    <submittedName>
        <fullName evidence="3">YceI family protein</fullName>
    </submittedName>
</protein>
<gene>
    <name evidence="3" type="ORF">VZC37_07480</name>
</gene>
<dbReference type="SUPFAM" id="SSF101874">
    <property type="entry name" value="YceI-like"/>
    <property type="match status" value="1"/>
</dbReference>
<feature type="domain" description="Lipid/polyisoprenoid-binding YceI-like" evidence="2">
    <location>
        <begin position="14"/>
        <end position="178"/>
    </location>
</feature>
<evidence type="ECO:0000313" key="4">
    <source>
        <dbReference type="Proteomes" id="UP001347146"/>
    </source>
</evidence>
<dbReference type="PANTHER" id="PTHR34406:SF1">
    <property type="entry name" value="PROTEIN YCEI"/>
    <property type="match status" value="1"/>
</dbReference>
<proteinExistence type="inferred from homology"/>
<comment type="caution">
    <text evidence="3">The sequence shown here is derived from an EMBL/GenBank/DDBJ whole genome shotgun (WGS) entry which is preliminary data.</text>
</comment>
<name>A0ABU7MAN7_9ACTN</name>
<dbReference type="SMART" id="SM00867">
    <property type="entry name" value="YceI"/>
    <property type="match status" value="1"/>
</dbReference>
<organism evidence="3 4">
    <name type="scientific">Gordonia sesuvii</name>
    <dbReference type="NCBI Taxonomy" id="3116777"/>
    <lineage>
        <taxon>Bacteria</taxon>
        <taxon>Bacillati</taxon>
        <taxon>Actinomycetota</taxon>
        <taxon>Actinomycetes</taxon>
        <taxon>Mycobacteriales</taxon>
        <taxon>Gordoniaceae</taxon>
        <taxon>Gordonia</taxon>
    </lineage>
</organism>
<dbReference type="Pfam" id="PF04264">
    <property type="entry name" value="YceI"/>
    <property type="match status" value="1"/>
</dbReference>